<reference evidence="1 2" key="1">
    <citation type="submission" date="2019-08" db="EMBL/GenBank/DDBJ databases">
        <title>Deep-cultivation of Planctomycetes and their phenomic and genomic characterization uncovers novel biology.</title>
        <authorList>
            <person name="Wiegand S."/>
            <person name="Jogler M."/>
            <person name="Boedeker C."/>
            <person name="Pinto D."/>
            <person name="Vollmers J."/>
            <person name="Rivas-Marin E."/>
            <person name="Kohn T."/>
            <person name="Peeters S.H."/>
            <person name="Heuer A."/>
            <person name="Rast P."/>
            <person name="Oberbeckmann S."/>
            <person name="Bunk B."/>
            <person name="Jeske O."/>
            <person name="Meyerdierks A."/>
            <person name="Storesund J.E."/>
            <person name="Kallscheuer N."/>
            <person name="Luecker S."/>
            <person name="Lage O.M."/>
            <person name="Pohl T."/>
            <person name="Merkel B.J."/>
            <person name="Hornburger P."/>
            <person name="Mueller R.-W."/>
            <person name="Bruemmer F."/>
            <person name="Labrenz M."/>
            <person name="Spormann A.M."/>
            <person name="Op den Camp H."/>
            <person name="Overmann J."/>
            <person name="Amann R."/>
            <person name="Jetten M.S.M."/>
            <person name="Mascher T."/>
            <person name="Medema M.H."/>
            <person name="Devos D.P."/>
            <person name="Kaster A.-K."/>
            <person name="Ovreas L."/>
            <person name="Rohde M."/>
            <person name="Galperin M.Y."/>
            <person name="Jogler C."/>
        </authorList>
    </citation>
    <scope>NUCLEOTIDE SEQUENCE [LARGE SCALE GENOMIC DNA]</scope>
    <source>
        <strain evidence="1 2">Pr1d</strain>
    </source>
</reference>
<dbReference type="EMBL" id="CP042913">
    <property type="protein sequence ID" value="QEG37722.1"/>
    <property type="molecule type" value="Genomic_DNA"/>
</dbReference>
<keyword evidence="2" id="KW-1185">Reference proteome</keyword>
<dbReference type="Proteomes" id="UP000323917">
    <property type="component" value="Chromosome"/>
</dbReference>
<organism evidence="1 2">
    <name type="scientific">Bythopirellula goksoeyrii</name>
    <dbReference type="NCBI Taxonomy" id="1400387"/>
    <lineage>
        <taxon>Bacteria</taxon>
        <taxon>Pseudomonadati</taxon>
        <taxon>Planctomycetota</taxon>
        <taxon>Planctomycetia</taxon>
        <taxon>Pirellulales</taxon>
        <taxon>Lacipirellulaceae</taxon>
        <taxon>Bythopirellula</taxon>
    </lineage>
</organism>
<dbReference type="KEGG" id="bgok:Pr1d_50680"/>
<proteinExistence type="predicted"/>
<protein>
    <submittedName>
        <fullName evidence="1">Uncharacterized protein</fullName>
    </submittedName>
</protein>
<evidence type="ECO:0000313" key="2">
    <source>
        <dbReference type="Proteomes" id="UP000323917"/>
    </source>
</evidence>
<evidence type="ECO:0000313" key="1">
    <source>
        <dbReference type="EMBL" id="QEG37722.1"/>
    </source>
</evidence>
<dbReference type="RefSeq" id="WP_148075912.1">
    <property type="nucleotide sequence ID" value="NZ_CP042913.1"/>
</dbReference>
<dbReference type="AlphaFoldDB" id="A0A5B9QJ30"/>
<sequence>MEQKTLTRRDIDVNKIVLPEHDCSESSFGMYKVWQPNQEAFFRAFTEKMRAPKGLRCITHHLRFAEDFNLAAFVVAKDMDDVFGCLNVNEDSDERAKRVIWLRPDASPGSTGDVFVSPEGDAQFVTVVGFRPVEDDLFSDEHFTDALIS</sequence>
<accession>A0A5B9QJ30</accession>
<gene>
    <name evidence="1" type="ORF">Pr1d_50680</name>
</gene>
<name>A0A5B9QJ30_9BACT</name>